<protein>
    <submittedName>
        <fullName evidence="1">Uncharacterized protein</fullName>
    </submittedName>
</protein>
<proteinExistence type="predicted"/>
<dbReference type="Proteomes" id="UP000292118">
    <property type="component" value="Chromosome"/>
</dbReference>
<accession>A0A4V0YFZ0</accession>
<dbReference type="EMBL" id="CP035493">
    <property type="protein sequence ID" value="QAY69381.1"/>
    <property type="molecule type" value="Genomic_DNA"/>
</dbReference>
<gene>
    <name evidence="1" type="ORF">ET471_04430</name>
</gene>
<organism evidence="1 2">
    <name type="scientific">Xylanimonas protaetiae</name>
    <dbReference type="NCBI Taxonomy" id="2509457"/>
    <lineage>
        <taxon>Bacteria</taxon>
        <taxon>Bacillati</taxon>
        <taxon>Actinomycetota</taxon>
        <taxon>Actinomycetes</taxon>
        <taxon>Micrococcales</taxon>
        <taxon>Promicromonosporaceae</taxon>
        <taxon>Xylanimonas</taxon>
    </lineage>
</organism>
<name>A0A4V0YFZ0_9MICO</name>
<keyword evidence="2" id="KW-1185">Reference proteome</keyword>
<evidence type="ECO:0000313" key="2">
    <source>
        <dbReference type="Proteomes" id="UP000292118"/>
    </source>
</evidence>
<dbReference type="KEGG" id="xya:ET471_04430"/>
<reference evidence="1 2" key="1">
    <citation type="submission" date="2019-01" db="EMBL/GenBank/DDBJ databases">
        <title>Genome sequencing of strain FW10M-9.</title>
        <authorList>
            <person name="Heo J."/>
            <person name="Kim S.-J."/>
            <person name="Kim J.-S."/>
            <person name="Hong S.-B."/>
            <person name="Kwon S.-W."/>
        </authorList>
    </citation>
    <scope>NUCLEOTIDE SEQUENCE [LARGE SCALE GENOMIC DNA]</scope>
    <source>
        <strain evidence="1 2">FW10M-9</strain>
    </source>
</reference>
<sequence length="118" mass="11757">MPPSPRTALDGYRRTLDAGLASDNVQLRAVVDEIEPFLTGTTASTQFYAATRVATGPPPALRGPRLPVIAPGPALGTESLVPSVPSLPEVRGLGDAGTLGTVAPLSGAAPSSARGGSG</sequence>
<evidence type="ECO:0000313" key="1">
    <source>
        <dbReference type="EMBL" id="QAY69381.1"/>
    </source>
</evidence>
<dbReference type="RefSeq" id="WP_129186781.1">
    <property type="nucleotide sequence ID" value="NZ_CP035493.1"/>
</dbReference>
<dbReference type="AlphaFoldDB" id="A0A4V0YFZ0"/>